<protein>
    <recommendedName>
        <fullName evidence="6">2-succinyl-5-enolpyruvyl-6-hydroxy-3-cyclohexene-1-carboxylate synthase</fullName>
        <shortName evidence="6">SEPHCHC synthase</shortName>
        <ecNumber evidence="6">2.2.1.9</ecNumber>
    </recommendedName>
    <alternativeName>
        <fullName evidence="6">Menaquinone biosynthesis protein MenD</fullName>
    </alternativeName>
</protein>
<dbReference type="Pfam" id="PF02776">
    <property type="entry name" value="TPP_enzyme_N"/>
    <property type="match status" value="1"/>
</dbReference>
<comment type="caution">
    <text evidence="10">The sequence shown here is derived from an EMBL/GenBank/DDBJ whole genome shotgun (WGS) entry which is preliminary data.</text>
</comment>
<sequence length="573" mass="62888">MKTPQQTMTEYLSALLDGLVATGSTRAVISPGSRSTPVSLLIHRDPRLTDYVAVDERSAAFFALGLAKASQEPVILVCTSGTAAANYYPAICEAKASRIPLVILTTDRPPELQGVGAPQTMNQQELFGKQVKSFTQLTVPEETPALLRSSYWQGEQAARQAIQAPKGPVHLNIPLREPLLPDLSRSSYPANVFVDDKVAVHISLASYTALFEKKGIIVVGEAHTPAEARMLLQVAETLHWPIVGDPLTNLATCGYKSTSYIRQIDSIFGACPAISELEPEVVLRFGRLPISKNLAQWLSKATLTPAVWLLVDDGQEWLDQLQCTTHPLPYSTKQVCQAILEMVVQPCALDWLEQWQTLQKQAEEVIAQGAWLHQLSETSAAYHFFAPLPEQTQVMVANSNAIRMVDRFLVPTQKECTIWGNRGVNGIDGTLSTAAGIAAATQQPTVLLVGDLALFHDMNGLQLIRAYQLPVTIVLLNNQGGGIFSFLSQRTLDPTDFDPLFATSLAMDFGQVATLYQMTYLQPQTLNTYQEQLSHAIQNGQPALIEIQGTFDEPVAIWNETLTRLRKKVESGE</sequence>
<evidence type="ECO:0000256" key="5">
    <source>
        <dbReference type="ARBA" id="ARBA00023211"/>
    </source>
</evidence>
<feature type="domain" description="Thiamine pyrophosphate enzyme N-terminal TPP-binding" evidence="8">
    <location>
        <begin position="13"/>
        <end position="126"/>
    </location>
</feature>
<dbReference type="EC" id="2.2.1.9" evidence="6"/>
<comment type="similarity">
    <text evidence="6">Belongs to the TPP enzyme family. MenD subfamily.</text>
</comment>
<keyword evidence="11" id="KW-1185">Reference proteome</keyword>
<dbReference type="InterPro" id="IPR032264">
    <property type="entry name" value="MenD_middle"/>
</dbReference>
<keyword evidence="1 6" id="KW-0808">Transferase</keyword>
<feature type="domain" description="Thiamine pyrophosphate enzyme TPP-binding" evidence="7">
    <location>
        <begin position="422"/>
        <end position="547"/>
    </location>
</feature>
<comment type="catalytic activity">
    <reaction evidence="6">
        <text>isochorismate + 2-oxoglutarate + H(+) = 5-enolpyruvoyl-6-hydroxy-2-succinyl-cyclohex-3-ene-1-carboxylate + CO2</text>
        <dbReference type="Rhea" id="RHEA:25593"/>
        <dbReference type="ChEBI" id="CHEBI:15378"/>
        <dbReference type="ChEBI" id="CHEBI:16526"/>
        <dbReference type="ChEBI" id="CHEBI:16810"/>
        <dbReference type="ChEBI" id="CHEBI:29780"/>
        <dbReference type="ChEBI" id="CHEBI:58818"/>
        <dbReference type="EC" id="2.2.1.9"/>
    </reaction>
</comment>
<evidence type="ECO:0000259" key="8">
    <source>
        <dbReference type="Pfam" id="PF02776"/>
    </source>
</evidence>
<proteinExistence type="inferred from homology"/>
<dbReference type="InterPro" id="IPR011766">
    <property type="entry name" value="TPP_enzyme_TPP-bd"/>
</dbReference>
<comment type="subunit">
    <text evidence="6">Homodimer.</text>
</comment>
<dbReference type="Pfam" id="PF02775">
    <property type="entry name" value="TPP_enzyme_C"/>
    <property type="match status" value="1"/>
</dbReference>
<dbReference type="PANTHER" id="PTHR42916:SF1">
    <property type="entry name" value="PROTEIN PHYLLO, CHLOROPLASTIC"/>
    <property type="match status" value="1"/>
</dbReference>
<gene>
    <name evidence="6 10" type="primary">menD</name>
    <name evidence="10" type="ORF">ACFSR0_07985</name>
</gene>
<evidence type="ECO:0000256" key="6">
    <source>
        <dbReference type="HAMAP-Rule" id="MF_01659"/>
    </source>
</evidence>
<reference evidence="11" key="1">
    <citation type="journal article" date="2019" name="Int. J. Syst. Evol. Microbiol.">
        <title>The Global Catalogue of Microorganisms (GCM) 10K type strain sequencing project: providing services to taxonomists for standard genome sequencing and annotation.</title>
        <authorList>
            <consortium name="The Broad Institute Genomics Platform"/>
            <consortium name="The Broad Institute Genome Sequencing Center for Infectious Disease"/>
            <person name="Wu L."/>
            <person name="Ma J."/>
        </authorList>
    </citation>
    <scope>NUCLEOTIDE SEQUENCE [LARGE SCALE GENOMIC DNA]</scope>
    <source>
        <strain evidence="11">TISTR 932</strain>
    </source>
</reference>
<feature type="domain" description="Menaquinone biosynthesis protein MenD middle" evidence="9">
    <location>
        <begin position="205"/>
        <end position="395"/>
    </location>
</feature>
<dbReference type="EMBL" id="JBHUMO010000044">
    <property type="protein sequence ID" value="MFD2729363.1"/>
    <property type="molecule type" value="Genomic_DNA"/>
</dbReference>
<dbReference type="RefSeq" id="WP_379981632.1">
    <property type="nucleotide sequence ID" value="NZ_JBHUMO010000044.1"/>
</dbReference>
<evidence type="ECO:0000313" key="10">
    <source>
        <dbReference type="EMBL" id="MFD2729363.1"/>
    </source>
</evidence>
<dbReference type="Proteomes" id="UP001597427">
    <property type="component" value="Unassembled WGS sequence"/>
</dbReference>
<dbReference type="InterPro" id="IPR012001">
    <property type="entry name" value="Thiamin_PyroP_enz_TPP-bd_dom"/>
</dbReference>
<dbReference type="SUPFAM" id="SSF52518">
    <property type="entry name" value="Thiamin diphosphate-binding fold (THDP-binding)"/>
    <property type="match status" value="2"/>
</dbReference>
<dbReference type="PANTHER" id="PTHR42916">
    <property type="entry name" value="2-SUCCINYL-5-ENOLPYRUVYL-6-HYDROXY-3-CYCLOHEXENE-1-CARBOXYLATE SYNTHASE"/>
    <property type="match status" value="1"/>
</dbReference>
<dbReference type="Pfam" id="PF16582">
    <property type="entry name" value="TPP_enzyme_M_2"/>
    <property type="match status" value="1"/>
</dbReference>
<dbReference type="CDD" id="cd07037">
    <property type="entry name" value="TPP_PYR_MenD"/>
    <property type="match status" value="1"/>
</dbReference>
<comment type="cofactor">
    <cofactor evidence="6">
        <name>Mg(2+)</name>
        <dbReference type="ChEBI" id="CHEBI:18420"/>
    </cofactor>
    <cofactor evidence="6">
        <name>Mn(2+)</name>
        <dbReference type="ChEBI" id="CHEBI:29035"/>
    </cofactor>
</comment>
<keyword evidence="5 6" id="KW-0464">Manganese</keyword>
<accession>A0ABW5TLP3</accession>
<keyword evidence="4 6" id="KW-0786">Thiamine pyrophosphate</keyword>
<dbReference type="GO" id="GO:0070204">
    <property type="term" value="F:2-succinyl-5-enolpyruvyl-6-hydroxy-3-cyclohexene-1-carboxylic-acid synthase activity"/>
    <property type="evidence" value="ECO:0007669"/>
    <property type="project" value="UniProtKB-EC"/>
</dbReference>
<dbReference type="NCBIfam" id="TIGR00173">
    <property type="entry name" value="menD"/>
    <property type="match status" value="1"/>
</dbReference>
<keyword evidence="6" id="KW-0474">Menaquinone biosynthesis</keyword>
<evidence type="ECO:0000256" key="3">
    <source>
        <dbReference type="ARBA" id="ARBA00022842"/>
    </source>
</evidence>
<evidence type="ECO:0000313" key="11">
    <source>
        <dbReference type="Proteomes" id="UP001597427"/>
    </source>
</evidence>
<comment type="pathway">
    <text evidence="6">Quinol/quinone metabolism; 1,4-dihydroxy-2-naphthoate biosynthesis; 1,4-dihydroxy-2-naphthoate from chorismate: step 2/7.</text>
</comment>
<dbReference type="Gene3D" id="3.40.50.1220">
    <property type="entry name" value="TPP-binding domain"/>
    <property type="match status" value="1"/>
</dbReference>
<keyword evidence="2 6" id="KW-0479">Metal-binding</keyword>
<dbReference type="CDD" id="cd02009">
    <property type="entry name" value="TPP_SHCHC_synthase"/>
    <property type="match status" value="1"/>
</dbReference>
<dbReference type="Gene3D" id="3.40.50.970">
    <property type="match status" value="2"/>
</dbReference>
<comment type="cofactor">
    <cofactor evidence="6">
        <name>thiamine diphosphate</name>
        <dbReference type="ChEBI" id="CHEBI:58937"/>
    </cofactor>
    <text evidence="6">Binds 1 thiamine pyrophosphate per subunit.</text>
</comment>
<dbReference type="PIRSF" id="PIRSF004983">
    <property type="entry name" value="MenD"/>
    <property type="match status" value="1"/>
</dbReference>
<evidence type="ECO:0000256" key="4">
    <source>
        <dbReference type="ARBA" id="ARBA00023052"/>
    </source>
</evidence>
<evidence type="ECO:0000256" key="2">
    <source>
        <dbReference type="ARBA" id="ARBA00022723"/>
    </source>
</evidence>
<dbReference type="HAMAP" id="MF_01659">
    <property type="entry name" value="MenD"/>
    <property type="match status" value="1"/>
</dbReference>
<dbReference type="InterPro" id="IPR029061">
    <property type="entry name" value="THDP-binding"/>
</dbReference>
<organism evidence="10 11">
    <name type="scientific">Enterococcus camelliae</name>
    <dbReference type="NCBI Taxonomy" id="453959"/>
    <lineage>
        <taxon>Bacteria</taxon>
        <taxon>Bacillati</taxon>
        <taxon>Bacillota</taxon>
        <taxon>Bacilli</taxon>
        <taxon>Lactobacillales</taxon>
        <taxon>Enterococcaceae</taxon>
        <taxon>Enterococcus</taxon>
    </lineage>
</organism>
<evidence type="ECO:0000259" key="7">
    <source>
        <dbReference type="Pfam" id="PF02775"/>
    </source>
</evidence>
<comment type="pathway">
    <text evidence="6">Quinol/quinone metabolism; menaquinone biosynthesis.</text>
</comment>
<evidence type="ECO:0000259" key="9">
    <source>
        <dbReference type="Pfam" id="PF16582"/>
    </source>
</evidence>
<keyword evidence="3 6" id="KW-0460">Magnesium</keyword>
<name>A0ABW5TLP3_9ENTE</name>
<dbReference type="InterPro" id="IPR004433">
    <property type="entry name" value="MenaQ_synth_MenD"/>
</dbReference>
<evidence type="ECO:0000256" key="1">
    <source>
        <dbReference type="ARBA" id="ARBA00022679"/>
    </source>
</evidence>
<comment type="function">
    <text evidence="6">Catalyzes the thiamine diphosphate-dependent decarboxylation of 2-oxoglutarate and the subsequent addition of the resulting succinic semialdehyde-thiamine pyrophosphate anion to isochorismate to yield 2-succinyl-5-enolpyruvyl-6-hydroxy-3-cyclohexene-1-carboxylate (SEPHCHC).</text>
</comment>